<dbReference type="InterPro" id="IPR002938">
    <property type="entry name" value="FAD-bd"/>
</dbReference>
<keyword evidence="3" id="KW-0012">Acyltransferase</keyword>
<evidence type="ECO:0000313" key="9">
    <source>
        <dbReference type="EMBL" id="CAD9280907.1"/>
    </source>
</evidence>
<feature type="region of interest" description="Disordered" evidence="4">
    <location>
        <begin position="1"/>
        <end position="33"/>
    </location>
</feature>
<gene>
    <name evidence="9" type="ORF">GOCE00092_LOCUS9817</name>
</gene>
<organism evidence="9">
    <name type="scientific">Grammatophora oceanica</name>
    <dbReference type="NCBI Taxonomy" id="210454"/>
    <lineage>
        <taxon>Eukaryota</taxon>
        <taxon>Sar</taxon>
        <taxon>Stramenopiles</taxon>
        <taxon>Ochrophyta</taxon>
        <taxon>Bacillariophyta</taxon>
        <taxon>Fragilariophyceae</taxon>
        <taxon>Fragilariophycidae</taxon>
        <taxon>Rhabdonematales</taxon>
        <taxon>Grammatophoraceae</taxon>
        <taxon>Grammatophora</taxon>
    </lineage>
</organism>
<evidence type="ECO:0000259" key="6">
    <source>
        <dbReference type="Pfam" id="PF00195"/>
    </source>
</evidence>
<dbReference type="InterPro" id="IPR001099">
    <property type="entry name" value="Chalcone/stilbene_synt_N"/>
</dbReference>
<keyword evidence="5" id="KW-0812">Transmembrane</keyword>
<feature type="domain" description="FAD-binding" evidence="7">
    <location>
        <begin position="449"/>
        <end position="768"/>
    </location>
</feature>
<dbReference type="GO" id="GO:0030639">
    <property type="term" value="P:polyketide biosynthetic process"/>
    <property type="evidence" value="ECO:0007669"/>
    <property type="project" value="TreeGrafter"/>
</dbReference>
<dbReference type="EMBL" id="HBGK01019380">
    <property type="protein sequence ID" value="CAD9280907.1"/>
    <property type="molecule type" value="Transcribed_RNA"/>
</dbReference>
<dbReference type="PANTHER" id="PTHR11877">
    <property type="entry name" value="HYDROXYMETHYLGLUTARYL-COA SYNTHASE"/>
    <property type="match status" value="1"/>
</dbReference>
<protein>
    <recommendedName>
        <fullName evidence="10">FAD-binding domain-containing protein</fullName>
    </recommendedName>
</protein>
<feature type="domain" description="Chalcone/stilbene synthase N-terminal" evidence="6">
    <location>
        <begin position="119"/>
        <end position="246"/>
    </location>
</feature>
<dbReference type="Pfam" id="PF02797">
    <property type="entry name" value="Chal_sti_synt_C"/>
    <property type="match status" value="1"/>
</dbReference>
<evidence type="ECO:0000256" key="3">
    <source>
        <dbReference type="RuleBase" id="RU003633"/>
    </source>
</evidence>
<feature type="transmembrane region" description="Helical" evidence="5">
    <location>
        <begin position="883"/>
        <end position="905"/>
    </location>
</feature>
<evidence type="ECO:0000256" key="5">
    <source>
        <dbReference type="SAM" id="Phobius"/>
    </source>
</evidence>
<dbReference type="InterPro" id="IPR012328">
    <property type="entry name" value="Chalcone/stilbene_synt_C"/>
</dbReference>
<feature type="domain" description="Chalcone/stilbene synthase C-terminal" evidence="8">
    <location>
        <begin position="329"/>
        <end position="411"/>
    </location>
</feature>
<dbReference type="InterPro" id="IPR011141">
    <property type="entry name" value="Polyketide_synthase_type-III"/>
</dbReference>
<keyword evidence="5" id="KW-1133">Transmembrane helix</keyword>
<evidence type="ECO:0000259" key="7">
    <source>
        <dbReference type="Pfam" id="PF01494"/>
    </source>
</evidence>
<dbReference type="SUPFAM" id="SSF51905">
    <property type="entry name" value="FAD/NAD(P)-binding domain"/>
    <property type="match status" value="1"/>
</dbReference>
<reference evidence="9" key="1">
    <citation type="submission" date="2021-01" db="EMBL/GenBank/DDBJ databases">
        <authorList>
            <person name="Corre E."/>
            <person name="Pelletier E."/>
            <person name="Niang G."/>
            <person name="Scheremetjew M."/>
            <person name="Finn R."/>
            <person name="Kale V."/>
            <person name="Holt S."/>
            <person name="Cochrane G."/>
            <person name="Meng A."/>
            <person name="Brown T."/>
            <person name="Cohen L."/>
        </authorList>
    </citation>
    <scope>NUCLEOTIDE SEQUENCE</scope>
    <source>
        <strain evidence="9">CCMP 410</strain>
    </source>
</reference>
<accession>A0A7S1Y785</accession>
<keyword evidence="2 3" id="KW-0808">Transferase</keyword>
<dbReference type="PANTHER" id="PTHR11877:SF46">
    <property type="entry name" value="TYPE III POLYKETIDE SYNTHASE A"/>
    <property type="match status" value="1"/>
</dbReference>
<sequence length="923" mass="101351">MGPRVDTNNGQSDHGVASSVGATFPPTPPSHPHVLNTSTVFPLVLSTGAAFGNHYTTQQMLDALIHQQTVVAGNQDFDVDFAKRVFEKCGYKTHSVALALPDVFRRLSRDEYLQHRAKNLSGLAEQAAELALSRWGRPRGEITHLFWGTMTGAMSSPTIDIQLVKRLGLHHDVERTSIEGMGCLTGFRLLNLARQVVQADTKARVLVIAADLRSAIGNSLPDKPTRTDIVSAALFRDAASSAVVGKADLLRDGEHPCYEIITGLSRVTKETHHLVMYSEANDGVIRLHLDRKLPDHIGMVEPDFVGTLLEKGTRALDPQGDVIKLLPPVSNMDILCHTGGPRVLQMVAQSLGTNKDRLSSSWNIMTAHGNLSGASNLAVLDHHNNLPERGSEWAVCLSMGPGVCLDGVLLRDARVSPSNRSCIPRNLQVLPAAPTYYRSDLAVQCSKRVIHIVGGGIAGLTLAVTLDPDKFDVRVFEASQHVGEMGYGMAVWPSMMRILRDELGVTGLDLARSESMAVRPIRNCLDVKVGNSNPDKGFTKRSHLLDRIKARLEERHPGCISTGHTCMRVRFEDGMATATYEKKRADGKPGSSIVSHTCNLLVGADGVNSAVRRYVALKSDTKSFGHMTAYRFLVPNPSEELVKETREQWNMSLGKHIHSPCYQISSKGNALNVVVLEYDGKPPGPPHRPCPGELMDVAIRGELNFVIKLLQTEDIEDLACYSTYHVDCEPWVQPCAAIVGDAAHAFGPLTAKMANLAVNDSYTLATMLNDGFDQQHHPSSSSSACKVLSQGQILQEWEDEQRPKFQLTRTRTLRHLQLYSPQFRGLVTLLWAMCPGQMLKYFGSIFAYDYAVFDPKRKEKRGKGTSLIVGSTYDPLLAVAKRLSIYCGLFFLSLALAIVVSKAIWKHNRISSHLLFVCSTAEE</sequence>
<dbReference type="PRINTS" id="PR00420">
    <property type="entry name" value="RNGMNOXGNASE"/>
</dbReference>
<name>A0A7S1Y785_9STRA</name>
<dbReference type="InterPro" id="IPR036188">
    <property type="entry name" value="FAD/NAD-bd_sf"/>
</dbReference>
<evidence type="ECO:0000259" key="8">
    <source>
        <dbReference type="Pfam" id="PF02797"/>
    </source>
</evidence>
<dbReference type="AlphaFoldDB" id="A0A7S1Y785"/>
<comment type="similarity">
    <text evidence="1 3">Belongs to the thiolase-like superfamily. Chalcone/stilbene synthases family.</text>
</comment>
<dbReference type="Gene3D" id="3.50.50.60">
    <property type="entry name" value="FAD/NAD(P)-binding domain"/>
    <property type="match status" value="1"/>
</dbReference>
<evidence type="ECO:0000256" key="4">
    <source>
        <dbReference type="SAM" id="MobiDB-lite"/>
    </source>
</evidence>
<proteinExistence type="inferred from homology"/>
<dbReference type="GO" id="GO:0016747">
    <property type="term" value="F:acyltransferase activity, transferring groups other than amino-acyl groups"/>
    <property type="evidence" value="ECO:0007669"/>
    <property type="project" value="InterPro"/>
</dbReference>
<keyword evidence="5" id="KW-0472">Membrane</keyword>
<dbReference type="Gene3D" id="3.40.47.10">
    <property type="match status" value="2"/>
</dbReference>
<dbReference type="InterPro" id="IPR016039">
    <property type="entry name" value="Thiolase-like"/>
</dbReference>
<dbReference type="Pfam" id="PF00195">
    <property type="entry name" value="Chal_sti_synt_N"/>
    <property type="match status" value="1"/>
</dbReference>
<dbReference type="GO" id="GO:0071949">
    <property type="term" value="F:FAD binding"/>
    <property type="evidence" value="ECO:0007669"/>
    <property type="project" value="InterPro"/>
</dbReference>
<dbReference type="SUPFAM" id="SSF53901">
    <property type="entry name" value="Thiolase-like"/>
    <property type="match status" value="2"/>
</dbReference>
<feature type="compositionally biased region" description="Polar residues" evidence="4">
    <location>
        <begin position="1"/>
        <end position="12"/>
    </location>
</feature>
<evidence type="ECO:0000256" key="1">
    <source>
        <dbReference type="ARBA" id="ARBA00005531"/>
    </source>
</evidence>
<evidence type="ECO:0008006" key="10">
    <source>
        <dbReference type="Google" id="ProtNLM"/>
    </source>
</evidence>
<evidence type="ECO:0000256" key="2">
    <source>
        <dbReference type="ARBA" id="ARBA00022679"/>
    </source>
</evidence>
<dbReference type="Pfam" id="PF01494">
    <property type="entry name" value="FAD_binding_3"/>
    <property type="match status" value="1"/>
</dbReference>